<accession>A0A1L6XAY6</accession>
<protein>
    <recommendedName>
        <fullName evidence="3">DUF2187 domain-containing protein</fullName>
    </recommendedName>
</protein>
<dbReference type="RefSeq" id="WP_054745438.1">
    <property type="nucleotide sequence ID" value="NZ_AYYS01000013.1"/>
</dbReference>
<gene>
    <name evidence="1" type="ORF">LA20533_02105</name>
</gene>
<reference evidence="1 2" key="1">
    <citation type="submission" date="2016-12" db="EMBL/GenBank/DDBJ databases">
        <title>The whole genome sequencing and assembly of Lactobacillus amylophilus DSM 20533T strain.</title>
        <authorList>
            <person name="Lee Y.-J."/>
            <person name="Yi H."/>
            <person name="Bahn Y.-S."/>
            <person name="Kim J.F."/>
            <person name="Lee D.-W."/>
        </authorList>
    </citation>
    <scope>NUCLEOTIDE SEQUENCE [LARGE SCALE GENOMIC DNA]</scope>
    <source>
        <strain evidence="1 2">DSM 20533</strain>
    </source>
</reference>
<dbReference type="KEGG" id="lah:LA20533_02105"/>
<dbReference type="EMBL" id="CP018888">
    <property type="protein sequence ID" value="APT18144.1"/>
    <property type="molecule type" value="Genomic_DNA"/>
</dbReference>
<organism evidence="1 2">
    <name type="scientific">Amylolactobacillus amylophilus DSM 20533 = JCM 1125</name>
    <dbReference type="NCBI Taxonomy" id="1423721"/>
    <lineage>
        <taxon>Bacteria</taxon>
        <taxon>Bacillati</taxon>
        <taxon>Bacillota</taxon>
        <taxon>Bacilli</taxon>
        <taxon>Lactobacillales</taxon>
        <taxon>Lactobacillaceae</taxon>
        <taxon>Amylolactobacillus</taxon>
    </lineage>
</organism>
<dbReference type="AlphaFoldDB" id="A0A1L6XAY6"/>
<evidence type="ECO:0008006" key="3">
    <source>
        <dbReference type="Google" id="ProtNLM"/>
    </source>
</evidence>
<evidence type="ECO:0000313" key="1">
    <source>
        <dbReference type="EMBL" id="APT18144.1"/>
    </source>
</evidence>
<keyword evidence="2" id="KW-1185">Reference proteome</keyword>
<dbReference type="Proteomes" id="UP000185499">
    <property type="component" value="Chromosome"/>
</dbReference>
<evidence type="ECO:0000313" key="2">
    <source>
        <dbReference type="Proteomes" id="UP000185499"/>
    </source>
</evidence>
<name>A0A1L6XAY6_9LACO</name>
<sequence length="87" mass="10139">MSELKVGELVICQPNGVMEKEFTGRVQKIYENSAFVTILEYDNCDDEHAYDLVYRTVIAKKKMQRAIDKFRQAHRCPEIDIEARVIS</sequence>
<proteinExistence type="predicted"/>